<dbReference type="Pfam" id="PF01844">
    <property type="entry name" value="HNH"/>
    <property type="match status" value="1"/>
</dbReference>
<dbReference type="PANTHER" id="PTHR41286:SF1">
    <property type="entry name" value="HNH NUCLEASE YAJD-RELATED"/>
    <property type="match status" value="1"/>
</dbReference>
<dbReference type="InterPro" id="IPR002711">
    <property type="entry name" value="HNH"/>
</dbReference>
<dbReference type="GO" id="GO:0004519">
    <property type="term" value="F:endonuclease activity"/>
    <property type="evidence" value="ECO:0007669"/>
    <property type="project" value="UniProtKB-KW"/>
</dbReference>
<gene>
    <name evidence="6" type="ORF">E5334_05490</name>
</gene>
<evidence type="ECO:0000256" key="1">
    <source>
        <dbReference type="ARBA" id="ARBA00022722"/>
    </source>
</evidence>
<evidence type="ECO:0000313" key="7">
    <source>
        <dbReference type="Proteomes" id="UP000310263"/>
    </source>
</evidence>
<evidence type="ECO:0000256" key="4">
    <source>
        <dbReference type="ARBA" id="ARBA00040194"/>
    </source>
</evidence>
<keyword evidence="6" id="KW-0255">Endonuclease</keyword>
<feature type="domain" description="HNH" evidence="5">
    <location>
        <begin position="30"/>
        <end position="80"/>
    </location>
</feature>
<dbReference type="InterPro" id="IPR003615">
    <property type="entry name" value="HNH_nuc"/>
</dbReference>
<keyword evidence="2" id="KW-0378">Hydrolase</keyword>
<comment type="similarity">
    <text evidence="3">Belongs to the HNH nuclease family.</text>
</comment>
<dbReference type="PANTHER" id="PTHR41286">
    <property type="entry name" value="HNH NUCLEASE YAJD-RELATED"/>
    <property type="match status" value="1"/>
</dbReference>
<protein>
    <recommendedName>
        <fullName evidence="4">Putative HNH nuclease YajD</fullName>
    </recommendedName>
</protein>
<evidence type="ECO:0000313" key="6">
    <source>
        <dbReference type="EMBL" id="TGY62121.1"/>
    </source>
</evidence>
<evidence type="ECO:0000259" key="5">
    <source>
        <dbReference type="Pfam" id="PF01844"/>
    </source>
</evidence>
<dbReference type="AlphaFoldDB" id="A0A4S2F4H0"/>
<comment type="caution">
    <text evidence="6">The sequence shown here is derived from an EMBL/GenBank/DDBJ whole genome shotgun (WGS) entry which is preliminary data.</text>
</comment>
<dbReference type="GO" id="GO:0016787">
    <property type="term" value="F:hydrolase activity"/>
    <property type="evidence" value="ECO:0007669"/>
    <property type="project" value="UniProtKB-KW"/>
</dbReference>
<dbReference type="OrthoDB" id="9811997at2"/>
<accession>A0A4S2F4H0</accession>
<dbReference type="GO" id="GO:0008270">
    <property type="term" value="F:zinc ion binding"/>
    <property type="evidence" value="ECO:0007669"/>
    <property type="project" value="InterPro"/>
</dbReference>
<dbReference type="CDD" id="cd00085">
    <property type="entry name" value="HNHc"/>
    <property type="match status" value="1"/>
</dbReference>
<keyword evidence="7" id="KW-1185">Reference proteome</keyword>
<organism evidence="6 7">
    <name type="scientific">Muricaecibacterium torontonense</name>
    <dbReference type="NCBI Taxonomy" id="3032871"/>
    <lineage>
        <taxon>Bacteria</taxon>
        <taxon>Bacillati</taxon>
        <taxon>Actinomycetota</taxon>
        <taxon>Coriobacteriia</taxon>
        <taxon>Coriobacteriales</taxon>
        <taxon>Atopobiaceae</taxon>
        <taxon>Muricaecibacterium</taxon>
    </lineage>
</organism>
<name>A0A4S2F4H0_9ACTN</name>
<evidence type="ECO:0000256" key="3">
    <source>
        <dbReference type="ARBA" id="ARBA00038412"/>
    </source>
</evidence>
<dbReference type="EMBL" id="SRYE01000003">
    <property type="protein sequence ID" value="TGY62121.1"/>
    <property type="molecule type" value="Genomic_DNA"/>
</dbReference>
<dbReference type="GO" id="GO:0003676">
    <property type="term" value="F:nucleic acid binding"/>
    <property type="evidence" value="ECO:0007669"/>
    <property type="project" value="InterPro"/>
</dbReference>
<evidence type="ECO:0000256" key="2">
    <source>
        <dbReference type="ARBA" id="ARBA00022801"/>
    </source>
</evidence>
<dbReference type="Proteomes" id="UP000310263">
    <property type="component" value="Unassembled WGS sequence"/>
</dbReference>
<proteinExistence type="inferred from homology"/>
<keyword evidence="1" id="KW-0540">Nuclease</keyword>
<sequence length="105" mass="11490">MAKPFSDAFYHSKAWECAREDALKRDSYLCQRCLAGGEITPATMVHHIEELTPANIDNPDIACGLDNLVSLCDLCHKKTHGWARAGATRQGLAFDADGNLICLAE</sequence>
<reference evidence="6 7" key="1">
    <citation type="submission" date="2019-04" db="EMBL/GenBank/DDBJ databases">
        <title>Microbes associate with the intestines of laboratory mice.</title>
        <authorList>
            <person name="Navarre W."/>
            <person name="Wong E."/>
            <person name="Huang K."/>
            <person name="Tropini C."/>
            <person name="Ng K."/>
            <person name="Yu B."/>
        </authorList>
    </citation>
    <scope>NUCLEOTIDE SEQUENCE [LARGE SCALE GENOMIC DNA]</scope>
    <source>
        <strain evidence="6 7">NM07_P-09</strain>
    </source>
</reference>
<dbReference type="RefSeq" id="WP_136012599.1">
    <property type="nucleotide sequence ID" value="NZ_SRYE01000003.1"/>
</dbReference>
<dbReference type="GO" id="GO:0005829">
    <property type="term" value="C:cytosol"/>
    <property type="evidence" value="ECO:0007669"/>
    <property type="project" value="TreeGrafter"/>
</dbReference>